<dbReference type="InterPro" id="IPR006311">
    <property type="entry name" value="TAT_signal"/>
</dbReference>
<dbReference type="GO" id="GO:0016788">
    <property type="term" value="F:hydrolase activity, acting on ester bonds"/>
    <property type="evidence" value="ECO:0007669"/>
    <property type="project" value="InterPro"/>
</dbReference>
<dbReference type="InterPro" id="IPR036514">
    <property type="entry name" value="SGNH_hydro_sf"/>
</dbReference>
<evidence type="ECO:0000313" key="3">
    <source>
        <dbReference type="EMBL" id="MBL0421164.1"/>
    </source>
</evidence>
<dbReference type="PROSITE" id="PS51257">
    <property type="entry name" value="PROKAR_LIPOPROTEIN"/>
    <property type="match status" value="1"/>
</dbReference>
<reference evidence="3" key="1">
    <citation type="submission" date="2021-01" db="EMBL/GenBank/DDBJ databases">
        <title>Ramlibacter sp. strain AW1 16S ribosomal RNA gene Genome sequencing and assembly.</title>
        <authorList>
            <person name="Kang M."/>
        </authorList>
    </citation>
    <scope>NUCLEOTIDE SEQUENCE</scope>
    <source>
        <strain evidence="3">AW1</strain>
    </source>
</reference>
<name>A0A936ZGT2_9BURK</name>
<gene>
    <name evidence="3" type="ORF">JI739_12470</name>
</gene>
<evidence type="ECO:0000256" key="1">
    <source>
        <dbReference type="ARBA" id="ARBA00022801"/>
    </source>
</evidence>
<dbReference type="Gene3D" id="3.40.50.1110">
    <property type="entry name" value="SGNH hydrolase"/>
    <property type="match status" value="1"/>
</dbReference>
<comment type="caution">
    <text evidence="3">The sequence shown here is derived from an EMBL/GenBank/DDBJ whole genome shotgun (WGS) entry which is preliminary data.</text>
</comment>
<accession>A0A936ZGT2</accession>
<dbReference type="PROSITE" id="PS51318">
    <property type="entry name" value="TAT"/>
    <property type="match status" value="1"/>
</dbReference>
<dbReference type="Proteomes" id="UP000613011">
    <property type="component" value="Unassembled WGS sequence"/>
</dbReference>
<sequence>MAFQRSRRSLLAASLSAAVLAACGGGDVVSQFTPARIVVFGDGSADLGRTDAADPAQNRPRYTINDGSIGIWTRQLAARYGLPLASSDAGGSSYAIGNARVAAATDAAGNTGTPTIVSQIAAYSPLPSDLVVISAGFSDVIAEARQTQLSQQTREQGLADLDAAARQLGEAVAALVQRGAGRVVVTGPYDLSISPWARATGQGELLRAYSSRFISSLKVSMVRLGGSVLYLDREDYVNRIYNRPDSYGITNVAGRVCTSVDPGPGIGIGENQVSSALCTPATLEPSADPARWLFADAVYLTPAANRLFGDFAYDTIRRYW</sequence>
<organism evidence="3 4">
    <name type="scientific">Ramlibacter aurantiacus</name>
    <dbReference type="NCBI Taxonomy" id="2801330"/>
    <lineage>
        <taxon>Bacteria</taxon>
        <taxon>Pseudomonadati</taxon>
        <taxon>Pseudomonadota</taxon>
        <taxon>Betaproteobacteria</taxon>
        <taxon>Burkholderiales</taxon>
        <taxon>Comamonadaceae</taxon>
        <taxon>Ramlibacter</taxon>
    </lineage>
</organism>
<keyword evidence="4" id="KW-1185">Reference proteome</keyword>
<feature type="chain" id="PRO_5037405620" evidence="2">
    <location>
        <begin position="22"/>
        <end position="320"/>
    </location>
</feature>
<dbReference type="Pfam" id="PF00657">
    <property type="entry name" value="Lipase_GDSL"/>
    <property type="match status" value="1"/>
</dbReference>
<dbReference type="EMBL" id="JAEQNA010000004">
    <property type="protein sequence ID" value="MBL0421164.1"/>
    <property type="molecule type" value="Genomic_DNA"/>
</dbReference>
<dbReference type="InterPro" id="IPR001087">
    <property type="entry name" value="GDSL"/>
</dbReference>
<protein>
    <submittedName>
        <fullName evidence="3">SGNH/GDSL hydrolase family protein</fullName>
    </submittedName>
</protein>
<proteinExistence type="predicted"/>
<feature type="signal peptide" evidence="2">
    <location>
        <begin position="1"/>
        <end position="21"/>
    </location>
</feature>
<dbReference type="PANTHER" id="PTHR45648">
    <property type="entry name" value="GDSL LIPASE/ACYLHYDROLASE FAMILY PROTEIN (AFU_ORTHOLOGUE AFUA_4G14700)"/>
    <property type="match status" value="1"/>
</dbReference>
<dbReference type="InterPro" id="IPR051058">
    <property type="entry name" value="GDSL_Est/Lipase"/>
</dbReference>
<dbReference type="AlphaFoldDB" id="A0A936ZGT2"/>
<evidence type="ECO:0000256" key="2">
    <source>
        <dbReference type="SAM" id="SignalP"/>
    </source>
</evidence>
<dbReference type="PANTHER" id="PTHR45648:SF106">
    <property type="entry name" value="ANTHER-SPECIFIC PROLINE-RICH PROTEIN APG"/>
    <property type="match status" value="1"/>
</dbReference>
<dbReference type="RefSeq" id="WP_201684241.1">
    <property type="nucleotide sequence ID" value="NZ_JAEQNA010000004.1"/>
</dbReference>
<keyword evidence="2" id="KW-0732">Signal</keyword>
<keyword evidence="1 3" id="KW-0378">Hydrolase</keyword>
<evidence type="ECO:0000313" key="4">
    <source>
        <dbReference type="Proteomes" id="UP000613011"/>
    </source>
</evidence>
<dbReference type="SUPFAM" id="SSF52266">
    <property type="entry name" value="SGNH hydrolase"/>
    <property type="match status" value="1"/>
</dbReference>